<sequence length="101" mass="11246">MCLPRNKVIKEIRNVKLKSSDLGVKFGSYKPFWKGAPLGYRDVQCITTKKRKWGQPCAAATGTKLRGTSEEGDKANSVRFLHTDAATAFRLIDGNCEDVVR</sequence>
<reference evidence="2" key="1">
    <citation type="journal article" date="2011" name="Nature">
        <title>Genome sequence and analysis of the tuber crop potato.</title>
        <authorList>
            <consortium name="The Potato Genome Sequencing Consortium"/>
        </authorList>
    </citation>
    <scope>NUCLEOTIDE SEQUENCE [LARGE SCALE GENOMIC DNA]</scope>
    <source>
        <strain evidence="2">cv. DM1-3 516 R44</strain>
    </source>
</reference>
<proteinExistence type="predicted"/>
<dbReference type="AlphaFoldDB" id="M1DM35"/>
<dbReference type="Gramene" id="PGSC0003DMT400091208">
    <property type="protein sequence ID" value="PGSC0003DMT400091208"/>
    <property type="gene ID" value="PGSC0003DMG400040779"/>
</dbReference>
<dbReference type="InParanoid" id="M1DM35"/>
<name>M1DM35_SOLTU</name>
<dbReference type="PaxDb" id="4113-PGSC0003DMT400091208"/>
<protein>
    <submittedName>
        <fullName evidence="1">Uncharacterized protein</fullName>
    </submittedName>
</protein>
<dbReference type="Proteomes" id="UP000011115">
    <property type="component" value="Unassembled WGS sequence"/>
</dbReference>
<organism evidence="1 2">
    <name type="scientific">Solanum tuberosum</name>
    <name type="common">Potato</name>
    <dbReference type="NCBI Taxonomy" id="4113"/>
    <lineage>
        <taxon>Eukaryota</taxon>
        <taxon>Viridiplantae</taxon>
        <taxon>Streptophyta</taxon>
        <taxon>Embryophyta</taxon>
        <taxon>Tracheophyta</taxon>
        <taxon>Spermatophyta</taxon>
        <taxon>Magnoliopsida</taxon>
        <taxon>eudicotyledons</taxon>
        <taxon>Gunneridae</taxon>
        <taxon>Pentapetalae</taxon>
        <taxon>asterids</taxon>
        <taxon>lamiids</taxon>
        <taxon>Solanales</taxon>
        <taxon>Solanaceae</taxon>
        <taxon>Solanoideae</taxon>
        <taxon>Solaneae</taxon>
        <taxon>Solanum</taxon>
    </lineage>
</organism>
<evidence type="ECO:0000313" key="2">
    <source>
        <dbReference type="Proteomes" id="UP000011115"/>
    </source>
</evidence>
<evidence type="ECO:0000313" key="1">
    <source>
        <dbReference type="EnsemblPlants" id="PGSC0003DMT400091208"/>
    </source>
</evidence>
<dbReference type="EnsemblPlants" id="PGSC0003DMT400091208">
    <property type="protein sequence ID" value="PGSC0003DMT400091208"/>
    <property type="gene ID" value="PGSC0003DMG400040779"/>
</dbReference>
<reference evidence="1" key="2">
    <citation type="submission" date="2015-06" db="UniProtKB">
        <authorList>
            <consortium name="EnsemblPlants"/>
        </authorList>
    </citation>
    <scope>IDENTIFICATION</scope>
    <source>
        <strain evidence="1">DM1-3 516 R44</strain>
    </source>
</reference>
<keyword evidence="2" id="KW-1185">Reference proteome</keyword>
<dbReference type="HOGENOM" id="CLU_2296637_0_0_1"/>
<accession>M1DM35</accession>